<accession>A0A2T0LTC6</accession>
<organism evidence="2 3">
    <name type="scientific">Prauserella shujinwangii</name>
    <dbReference type="NCBI Taxonomy" id="1453103"/>
    <lineage>
        <taxon>Bacteria</taxon>
        <taxon>Bacillati</taxon>
        <taxon>Actinomycetota</taxon>
        <taxon>Actinomycetes</taxon>
        <taxon>Pseudonocardiales</taxon>
        <taxon>Pseudonocardiaceae</taxon>
        <taxon>Prauserella</taxon>
    </lineage>
</organism>
<dbReference type="InterPro" id="IPR003779">
    <property type="entry name" value="CMD-like"/>
</dbReference>
<dbReference type="Proteomes" id="UP000238362">
    <property type="component" value="Unassembled WGS sequence"/>
</dbReference>
<dbReference type="RefSeq" id="WP_106179528.1">
    <property type="nucleotide sequence ID" value="NZ_PVNH01000006.1"/>
</dbReference>
<comment type="caution">
    <text evidence="2">The sequence shown here is derived from an EMBL/GenBank/DDBJ whole genome shotgun (WGS) entry which is preliminary data.</text>
</comment>
<name>A0A2T0LTC6_9PSEU</name>
<dbReference type="OrthoDB" id="8479079at2"/>
<dbReference type="InterPro" id="IPR029032">
    <property type="entry name" value="AhpD-like"/>
</dbReference>
<evidence type="ECO:0000313" key="3">
    <source>
        <dbReference type="Proteomes" id="UP000238362"/>
    </source>
</evidence>
<dbReference type="Pfam" id="PF02627">
    <property type="entry name" value="CMD"/>
    <property type="match status" value="1"/>
</dbReference>
<dbReference type="AlphaFoldDB" id="A0A2T0LTC6"/>
<feature type="domain" description="Carboxymuconolactone decarboxylase-like" evidence="1">
    <location>
        <begin position="39"/>
        <end position="112"/>
    </location>
</feature>
<dbReference type="EMBL" id="PVNH01000006">
    <property type="protein sequence ID" value="PRX46975.1"/>
    <property type="molecule type" value="Genomic_DNA"/>
</dbReference>
<protein>
    <submittedName>
        <fullName evidence="2">4-carboxymuconolactone decarboxylase</fullName>
    </submittedName>
</protein>
<dbReference type="Gene3D" id="1.20.1290.10">
    <property type="entry name" value="AhpD-like"/>
    <property type="match status" value="1"/>
</dbReference>
<sequence length="134" mass="14690">MDAQSYIDKLAAGRGFVLDFHKVMARHDFDVLVATDNLTRTAVLDERSLDLRTKELLFIVLLVALDGDESDLEQHLRAGLSIGLTPQEMLEALEILLPLGGVVLFKKGFEVWRRVTGAAGIEPTSQVSGNGRAD</sequence>
<proteinExistence type="predicted"/>
<evidence type="ECO:0000313" key="2">
    <source>
        <dbReference type="EMBL" id="PRX46975.1"/>
    </source>
</evidence>
<dbReference type="SUPFAM" id="SSF69118">
    <property type="entry name" value="AhpD-like"/>
    <property type="match status" value="1"/>
</dbReference>
<evidence type="ECO:0000259" key="1">
    <source>
        <dbReference type="Pfam" id="PF02627"/>
    </source>
</evidence>
<gene>
    <name evidence="2" type="ORF">B0I33_10672</name>
</gene>
<keyword evidence="3" id="KW-1185">Reference proteome</keyword>
<dbReference type="GO" id="GO:0051920">
    <property type="term" value="F:peroxiredoxin activity"/>
    <property type="evidence" value="ECO:0007669"/>
    <property type="project" value="InterPro"/>
</dbReference>
<reference evidence="2 3" key="1">
    <citation type="submission" date="2018-03" db="EMBL/GenBank/DDBJ databases">
        <title>Genomic Encyclopedia of Type Strains, Phase III (KMG-III): the genomes of soil and plant-associated and newly described type strains.</title>
        <authorList>
            <person name="Whitman W."/>
        </authorList>
    </citation>
    <scope>NUCLEOTIDE SEQUENCE [LARGE SCALE GENOMIC DNA]</scope>
    <source>
        <strain evidence="2 3">CGMCC 4.7125</strain>
    </source>
</reference>